<reference evidence="2" key="3">
    <citation type="submission" date="2018-08" db="UniProtKB">
        <authorList>
            <consortium name="EnsemblPlants"/>
        </authorList>
    </citation>
    <scope>IDENTIFICATION</scope>
    <source>
        <strain evidence="2">cv. Bd21</strain>
    </source>
</reference>
<accession>A0A0Q3FIV6</accession>
<gene>
    <name evidence="1" type="ORF">BRADI_3g41415v3</name>
</gene>
<dbReference type="EMBL" id="CM000882">
    <property type="protein sequence ID" value="KQJ99150.1"/>
    <property type="molecule type" value="Genomic_DNA"/>
</dbReference>
<dbReference type="InParanoid" id="A0A0Q3FIV6"/>
<evidence type="ECO:0000313" key="1">
    <source>
        <dbReference type="EMBL" id="KQJ99150.1"/>
    </source>
</evidence>
<organism evidence="1">
    <name type="scientific">Brachypodium distachyon</name>
    <name type="common">Purple false brome</name>
    <name type="synonym">Trachynia distachya</name>
    <dbReference type="NCBI Taxonomy" id="15368"/>
    <lineage>
        <taxon>Eukaryota</taxon>
        <taxon>Viridiplantae</taxon>
        <taxon>Streptophyta</taxon>
        <taxon>Embryophyta</taxon>
        <taxon>Tracheophyta</taxon>
        <taxon>Spermatophyta</taxon>
        <taxon>Magnoliopsida</taxon>
        <taxon>Liliopsida</taxon>
        <taxon>Poales</taxon>
        <taxon>Poaceae</taxon>
        <taxon>BOP clade</taxon>
        <taxon>Pooideae</taxon>
        <taxon>Stipodae</taxon>
        <taxon>Brachypodieae</taxon>
        <taxon>Brachypodium</taxon>
    </lineage>
</organism>
<reference evidence="1" key="2">
    <citation type="submission" date="2017-06" db="EMBL/GenBank/DDBJ databases">
        <title>WGS assembly of Brachypodium distachyon.</title>
        <authorList>
            <consortium name="The International Brachypodium Initiative"/>
            <person name="Lucas S."/>
            <person name="Harmon-Smith M."/>
            <person name="Lail K."/>
            <person name="Tice H."/>
            <person name="Grimwood J."/>
            <person name="Bruce D."/>
            <person name="Barry K."/>
            <person name="Shu S."/>
            <person name="Lindquist E."/>
            <person name="Wang M."/>
            <person name="Pitluck S."/>
            <person name="Vogel J.P."/>
            <person name="Garvin D.F."/>
            <person name="Mockler T.C."/>
            <person name="Schmutz J."/>
            <person name="Rokhsar D."/>
            <person name="Bevan M.W."/>
        </authorList>
    </citation>
    <scope>NUCLEOTIDE SEQUENCE</scope>
    <source>
        <strain evidence="1">Bd21</strain>
    </source>
</reference>
<evidence type="ECO:0000313" key="2">
    <source>
        <dbReference type="EnsemblPlants" id="KQJ99150"/>
    </source>
</evidence>
<dbReference type="Proteomes" id="UP000008810">
    <property type="component" value="Chromosome 3"/>
</dbReference>
<keyword evidence="3" id="KW-1185">Reference proteome</keyword>
<proteinExistence type="predicted"/>
<reference evidence="1 2" key="1">
    <citation type="journal article" date="2010" name="Nature">
        <title>Genome sequencing and analysis of the model grass Brachypodium distachyon.</title>
        <authorList>
            <consortium name="International Brachypodium Initiative"/>
        </authorList>
    </citation>
    <scope>NUCLEOTIDE SEQUENCE [LARGE SCALE GENOMIC DNA]</scope>
    <source>
        <strain evidence="1 2">Bd21</strain>
    </source>
</reference>
<protein>
    <submittedName>
        <fullName evidence="1 2">Uncharacterized protein</fullName>
    </submittedName>
</protein>
<dbReference type="AlphaFoldDB" id="A0A0Q3FIV6"/>
<name>A0A0Q3FIV6_BRADI</name>
<sequence length="53" mass="5846">MARKEGKHASVAAQPIACYFQENIQGLPRRPGCLNWEAVGNSVVPWCVLENCC</sequence>
<evidence type="ECO:0000313" key="3">
    <source>
        <dbReference type="Proteomes" id="UP000008810"/>
    </source>
</evidence>
<dbReference type="Gramene" id="KQJ99150">
    <property type="protein sequence ID" value="KQJ99150"/>
    <property type="gene ID" value="BRADI_3g41415v3"/>
</dbReference>
<dbReference type="EnsemblPlants" id="KQJ99150">
    <property type="protein sequence ID" value="KQJ99150"/>
    <property type="gene ID" value="BRADI_3g41415v3"/>
</dbReference>